<proteinExistence type="predicted"/>
<keyword evidence="1" id="KW-0732">Signal</keyword>
<accession>A0A4R4NGW6</accession>
<gene>
    <name evidence="2" type="ORF">E1267_15210</name>
</gene>
<dbReference type="Proteomes" id="UP000295157">
    <property type="component" value="Unassembled WGS sequence"/>
</dbReference>
<comment type="caution">
    <text evidence="2">The sequence shown here is derived from an EMBL/GenBank/DDBJ whole genome shotgun (WGS) entry which is preliminary data.</text>
</comment>
<protein>
    <recommendedName>
        <fullName evidence="4">Secreted protein</fullName>
    </recommendedName>
</protein>
<feature type="chain" id="PRO_5021025626" description="Secreted protein" evidence="1">
    <location>
        <begin position="29"/>
        <end position="69"/>
    </location>
</feature>
<keyword evidence="3" id="KW-1185">Reference proteome</keyword>
<reference evidence="2 3" key="1">
    <citation type="submission" date="2019-02" db="EMBL/GenBank/DDBJ databases">
        <title>Draft genome sequences of novel Actinobacteria.</title>
        <authorList>
            <person name="Sahin N."/>
            <person name="Ay H."/>
            <person name="Saygin H."/>
        </authorList>
    </citation>
    <scope>NUCLEOTIDE SEQUENCE [LARGE SCALE GENOMIC DNA]</scope>
    <source>
        <strain evidence="2 3">KC201</strain>
    </source>
</reference>
<evidence type="ECO:0008006" key="4">
    <source>
        <dbReference type="Google" id="ProtNLM"/>
    </source>
</evidence>
<evidence type="ECO:0000313" key="3">
    <source>
        <dbReference type="Proteomes" id="UP000295157"/>
    </source>
</evidence>
<evidence type="ECO:0000256" key="1">
    <source>
        <dbReference type="SAM" id="SignalP"/>
    </source>
</evidence>
<dbReference type="AlphaFoldDB" id="A0A4R4NGW6"/>
<sequence length="69" mass="6906">MDRSARLLAVTALVAAGLMFATTTTAHAVIDPVAALGCLTSNVGELTTLVDPSGPGMTAEIPTTHCLAP</sequence>
<dbReference type="RefSeq" id="WP_132333101.1">
    <property type="nucleotide sequence ID" value="NZ_SMJZ01000048.1"/>
</dbReference>
<organism evidence="2 3">
    <name type="scientific">Nonomuraea longispora</name>
    <dbReference type="NCBI Taxonomy" id="1848320"/>
    <lineage>
        <taxon>Bacteria</taxon>
        <taxon>Bacillati</taxon>
        <taxon>Actinomycetota</taxon>
        <taxon>Actinomycetes</taxon>
        <taxon>Streptosporangiales</taxon>
        <taxon>Streptosporangiaceae</taxon>
        <taxon>Nonomuraea</taxon>
    </lineage>
</organism>
<name>A0A4R4NGW6_9ACTN</name>
<dbReference type="EMBL" id="SMJZ01000048">
    <property type="protein sequence ID" value="TDC06863.1"/>
    <property type="molecule type" value="Genomic_DNA"/>
</dbReference>
<evidence type="ECO:0000313" key="2">
    <source>
        <dbReference type="EMBL" id="TDC06863.1"/>
    </source>
</evidence>
<feature type="signal peptide" evidence="1">
    <location>
        <begin position="1"/>
        <end position="28"/>
    </location>
</feature>